<keyword evidence="1" id="KW-1133">Transmembrane helix</keyword>
<reference evidence="2 3" key="1">
    <citation type="submission" date="2019-08" db="EMBL/GenBank/DDBJ databases">
        <title>In-depth cultivation of the pig gut microbiome towards novel bacterial diversity and tailored functional studies.</title>
        <authorList>
            <person name="Wylensek D."/>
            <person name="Hitch T.C.A."/>
            <person name="Clavel T."/>
        </authorList>
    </citation>
    <scope>NUCLEOTIDE SEQUENCE [LARGE SCALE GENOMIC DNA]</scope>
    <source>
        <strain evidence="2 3">WCA-383-APC-5B</strain>
    </source>
</reference>
<name>A0A7X2N0Y4_9CLOT</name>
<proteinExistence type="predicted"/>
<comment type="caution">
    <text evidence="2">The sequence shown here is derived from an EMBL/GenBank/DDBJ whole genome shotgun (WGS) entry which is preliminary data.</text>
</comment>
<evidence type="ECO:0000256" key="1">
    <source>
        <dbReference type="SAM" id="Phobius"/>
    </source>
</evidence>
<evidence type="ECO:0000313" key="3">
    <source>
        <dbReference type="Proteomes" id="UP000460287"/>
    </source>
</evidence>
<dbReference type="EMBL" id="VULX01000055">
    <property type="protein sequence ID" value="MSR92726.1"/>
    <property type="molecule type" value="Genomic_DNA"/>
</dbReference>
<accession>A0A7X2N0Y4</accession>
<protein>
    <submittedName>
        <fullName evidence="2">Uncharacterized protein</fullName>
    </submittedName>
</protein>
<keyword evidence="1" id="KW-0472">Membrane</keyword>
<organism evidence="2 3">
    <name type="scientific">Inconstantimicrobium porci</name>
    <dbReference type="NCBI Taxonomy" id="2652291"/>
    <lineage>
        <taxon>Bacteria</taxon>
        <taxon>Bacillati</taxon>
        <taxon>Bacillota</taxon>
        <taxon>Clostridia</taxon>
        <taxon>Eubacteriales</taxon>
        <taxon>Clostridiaceae</taxon>
        <taxon>Inconstantimicrobium</taxon>
    </lineage>
</organism>
<keyword evidence="3" id="KW-1185">Reference proteome</keyword>
<dbReference type="RefSeq" id="WP_154532878.1">
    <property type="nucleotide sequence ID" value="NZ_VULX01000055.1"/>
</dbReference>
<feature type="transmembrane region" description="Helical" evidence="1">
    <location>
        <begin position="42"/>
        <end position="61"/>
    </location>
</feature>
<sequence length="68" mass="7229">MNEKLFNLELTEEETTSLCMGIAIGSGAGIILGAMFNNVGLLFAAGASVGVVGSVMYSYYLRYKKSVK</sequence>
<gene>
    <name evidence="2" type="ORF">FYJ33_15490</name>
</gene>
<keyword evidence="1" id="KW-0812">Transmembrane</keyword>
<dbReference type="Proteomes" id="UP000460287">
    <property type="component" value="Unassembled WGS sequence"/>
</dbReference>
<evidence type="ECO:0000313" key="2">
    <source>
        <dbReference type="EMBL" id="MSR92726.1"/>
    </source>
</evidence>
<dbReference type="AlphaFoldDB" id="A0A7X2N0Y4"/>